<dbReference type="EMBL" id="VLKF01000001">
    <property type="protein sequence ID" value="TWH73477.1"/>
    <property type="molecule type" value="Genomic_DNA"/>
</dbReference>
<sequence length="277" mass="29767">MTGPTGAGPSGSGPAGDPAFTFDRHMVLDQLGGWRGMVDASLPTVAFVVANAVGGLRVGIWTAVAAAVLVFLLRLVRRQTVQQAISGLFAVAVAVLIAWRTGEARDFFVLGIVRNAGIALVLLGSLLFRRPLVGVVAEWLAPSHLGAMSGHRLSSLRDRLPGRRAPVPAVDVDAAAEEVVRAREPDVAPEVHWRDDPRMLRAYSWLTVLWGAVFLLRAAVQGLFWWQNEVGWLGTSSVVLGLPVTAVQLVVTLWVVARLHRHRAAEPAADEQQRPAA</sequence>
<dbReference type="Pfam" id="PF11361">
    <property type="entry name" value="DUF3159"/>
    <property type="match status" value="2"/>
</dbReference>
<accession>A0A562IR23</accession>
<name>A0A562IR23_9ACTN</name>
<feature type="transmembrane region" description="Helical" evidence="1">
    <location>
        <begin position="238"/>
        <end position="257"/>
    </location>
</feature>
<feature type="transmembrane region" description="Helical" evidence="1">
    <location>
        <begin position="202"/>
        <end position="226"/>
    </location>
</feature>
<dbReference type="AlphaFoldDB" id="A0A562IR23"/>
<gene>
    <name evidence="2" type="ORF">JD78_02000</name>
</gene>
<keyword evidence="1" id="KW-0472">Membrane</keyword>
<protein>
    <submittedName>
        <fullName evidence="2">Uncharacterized protein DUF3159</fullName>
    </submittedName>
</protein>
<dbReference type="Proteomes" id="UP000321490">
    <property type="component" value="Unassembled WGS sequence"/>
</dbReference>
<evidence type="ECO:0000313" key="2">
    <source>
        <dbReference type="EMBL" id="TWH73477.1"/>
    </source>
</evidence>
<feature type="transmembrane region" description="Helical" evidence="1">
    <location>
        <begin position="45"/>
        <end position="72"/>
    </location>
</feature>
<keyword evidence="1" id="KW-1133">Transmembrane helix</keyword>
<keyword evidence="3" id="KW-1185">Reference proteome</keyword>
<feature type="transmembrane region" description="Helical" evidence="1">
    <location>
        <begin position="107"/>
        <end position="128"/>
    </location>
</feature>
<evidence type="ECO:0000256" key="1">
    <source>
        <dbReference type="SAM" id="Phobius"/>
    </source>
</evidence>
<organism evidence="2 3">
    <name type="scientific">Modestobacter roseus</name>
    <dbReference type="NCBI Taxonomy" id="1181884"/>
    <lineage>
        <taxon>Bacteria</taxon>
        <taxon>Bacillati</taxon>
        <taxon>Actinomycetota</taxon>
        <taxon>Actinomycetes</taxon>
        <taxon>Geodermatophilales</taxon>
        <taxon>Geodermatophilaceae</taxon>
        <taxon>Modestobacter</taxon>
    </lineage>
</organism>
<proteinExistence type="predicted"/>
<evidence type="ECO:0000313" key="3">
    <source>
        <dbReference type="Proteomes" id="UP000321490"/>
    </source>
</evidence>
<feature type="transmembrane region" description="Helical" evidence="1">
    <location>
        <begin position="84"/>
        <end position="101"/>
    </location>
</feature>
<dbReference type="InterPro" id="IPR016566">
    <property type="entry name" value="UCP010219"/>
</dbReference>
<keyword evidence="1" id="KW-0812">Transmembrane</keyword>
<comment type="caution">
    <text evidence="2">The sequence shown here is derived from an EMBL/GenBank/DDBJ whole genome shotgun (WGS) entry which is preliminary data.</text>
</comment>
<dbReference type="RefSeq" id="WP_228394870.1">
    <property type="nucleotide sequence ID" value="NZ_JABGDC010000004.1"/>
</dbReference>
<dbReference type="PIRSF" id="PIRSF010219">
    <property type="entry name" value="UCP010219"/>
    <property type="match status" value="1"/>
</dbReference>
<reference evidence="2 3" key="1">
    <citation type="submission" date="2019-07" db="EMBL/GenBank/DDBJ databases">
        <title>R&amp;d 2014.</title>
        <authorList>
            <person name="Klenk H.-P."/>
        </authorList>
    </citation>
    <scope>NUCLEOTIDE SEQUENCE [LARGE SCALE GENOMIC DNA]</scope>
    <source>
        <strain evidence="2 3">DSM 45764</strain>
    </source>
</reference>